<dbReference type="Gene3D" id="1.20.1250.20">
    <property type="entry name" value="MFS general substrate transporter like domains"/>
    <property type="match status" value="2"/>
</dbReference>
<evidence type="ECO:0000256" key="2">
    <source>
        <dbReference type="ARBA" id="ARBA00022475"/>
    </source>
</evidence>
<keyword evidence="10" id="KW-1185">Reference proteome</keyword>
<dbReference type="EMBL" id="BANX01000019">
    <property type="protein sequence ID" value="GAC68814.1"/>
    <property type="molecule type" value="Genomic_DNA"/>
</dbReference>
<feature type="transmembrane region" description="Helical" evidence="7">
    <location>
        <begin position="88"/>
        <end position="109"/>
    </location>
</feature>
<feature type="transmembrane region" description="Helical" evidence="7">
    <location>
        <begin position="375"/>
        <end position="396"/>
    </location>
</feature>
<accession>M0QK38</accession>
<evidence type="ECO:0000313" key="9">
    <source>
        <dbReference type="EMBL" id="GAC68814.1"/>
    </source>
</evidence>
<feature type="domain" description="Major facilitator superfamily (MFS) profile" evidence="8">
    <location>
        <begin position="50"/>
        <end position="424"/>
    </location>
</feature>
<dbReference type="SUPFAM" id="SSF103473">
    <property type="entry name" value="MFS general substrate transporter"/>
    <property type="match status" value="1"/>
</dbReference>
<dbReference type="Proteomes" id="UP000011666">
    <property type="component" value="Unassembled WGS sequence"/>
</dbReference>
<gene>
    <name evidence="9" type="ORF">GS4_19_00040</name>
</gene>
<keyword evidence="5 7" id="KW-0472">Membrane</keyword>
<feature type="transmembrane region" description="Helical" evidence="7">
    <location>
        <begin position="204"/>
        <end position="225"/>
    </location>
</feature>
<name>M0QK38_9ACTN</name>
<dbReference type="Pfam" id="PF07690">
    <property type="entry name" value="MFS_1"/>
    <property type="match status" value="1"/>
</dbReference>
<keyword evidence="2" id="KW-1003">Cell membrane</keyword>
<evidence type="ECO:0000313" key="10">
    <source>
        <dbReference type="Proteomes" id="UP000011666"/>
    </source>
</evidence>
<dbReference type="InterPro" id="IPR011701">
    <property type="entry name" value="MFS"/>
</dbReference>
<feature type="transmembrane region" description="Helical" evidence="7">
    <location>
        <begin position="141"/>
        <end position="162"/>
    </location>
</feature>
<evidence type="ECO:0000256" key="1">
    <source>
        <dbReference type="ARBA" id="ARBA00004651"/>
    </source>
</evidence>
<dbReference type="OrthoDB" id="9814237at2"/>
<keyword evidence="4 7" id="KW-1133">Transmembrane helix</keyword>
<dbReference type="RefSeq" id="WP_007621280.1">
    <property type="nucleotide sequence ID" value="NZ_BANX01000019.1"/>
</dbReference>
<evidence type="ECO:0000256" key="5">
    <source>
        <dbReference type="ARBA" id="ARBA00023136"/>
    </source>
</evidence>
<comment type="caution">
    <text evidence="9">The sequence shown here is derived from an EMBL/GenBank/DDBJ whole genome shotgun (WGS) entry which is preliminary data.</text>
</comment>
<evidence type="ECO:0000256" key="6">
    <source>
        <dbReference type="SAM" id="MobiDB-lite"/>
    </source>
</evidence>
<feature type="transmembrane region" description="Helical" evidence="7">
    <location>
        <begin position="174"/>
        <end position="192"/>
    </location>
</feature>
<dbReference type="CDD" id="cd17324">
    <property type="entry name" value="MFS_NepI_like"/>
    <property type="match status" value="1"/>
</dbReference>
<feature type="transmembrane region" description="Helical" evidence="7">
    <location>
        <begin position="49"/>
        <end position="68"/>
    </location>
</feature>
<feature type="transmembrane region" description="Helical" evidence="7">
    <location>
        <begin position="282"/>
        <end position="303"/>
    </location>
</feature>
<evidence type="ECO:0000256" key="7">
    <source>
        <dbReference type="SAM" id="Phobius"/>
    </source>
</evidence>
<dbReference type="AlphaFoldDB" id="M0QK38"/>
<feature type="transmembrane region" description="Helical" evidence="7">
    <location>
        <begin position="402"/>
        <end position="420"/>
    </location>
</feature>
<dbReference type="InterPro" id="IPR036259">
    <property type="entry name" value="MFS_trans_sf"/>
</dbReference>
<feature type="transmembrane region" description="Helical" evidence="7">
    <location>
        <begin position="334"/>
        <end position="354"/>
    </location>
</feature>
<feature type="transmembrane region" description="Helical" evidence="7">
    <location>
        <begin position="310"/>
        <end position="328"/>
    </location>
</feature>
<feature type="transmembrane region" description="Helical" evidence="7">
    <location>
        <begin position="246"/>
        <end position="267"/>
    </location>
</feature>
<dbReference type="PANTHER" id="PTHR43124:SF3">
    <property type="entry name" value="CHLORAMPHENICOL EFFLUX PUMP RV0191"/>
    <property type="match status" value="1"/>
</dbReference>
<evidence type="ECO:0000256" key="3">
    <source>
        <dbReference type="ARBA" id="ARBA00022692"/>
    </source>
</evidence>
<sequence>MSELDQSAVTRSGDTQPDDTQPDDERPDDKLPAASPDDPSAAPGSRVPAGLIALAIGGFGIGLTEFVISGLLTDVSVSLGVSVPTAGALIWSYALAVAVGAFTVTAALTRRPPKSALLILLVVFVVGNAITALAPGFELALVGRIVTAMCHGGYFGIGAVMAADLVPPHRRAGAIAIMFGGLTSANVFGVPFGTFVGQNLGWRAAFWVVAAVGVVAFVGILALVPDRPAPPQPAGSAYRVLLRPQVVVSVALTMLMFGGLFGAFIYVEPLVTNVTGFSSGAVPWLLVLFGLGLFVGNLAGGWLADRNLPLALRGLPVLLTASLVVYGLVAHWQIPTAVMLFVIGAVGFATSPPLQLRVIRFASDAPTMASAANIAAFNVGNAIGTLLGGLAISVGLGWVSPVWMGAGMVVAAAVLAFATGHRPADN</sequence>
<feature type="compositionally biased region" description="Low complexity" evidence="6">
    <location>
        <begin position="32"/>
        <end position="44"/>
    </location>
</feature>
<dbReference type="PROSITE" id="PS50850">
    <property type="entry name" value="MFS"/>
    <property type="match status" value="1"/>
</dbReference>
<dbReference type="InterPro" id="IPR020846">
    <property type="entry name" value="MFS_dom"/>
</dbReference>
<proteinExistence type="predicted"/>
<dbReference type="GO" id="GO:0005886">
    <property type="term" value="C:plasma membrane"/>
    <property type="evidence" value="ECO:0007669"/>
    <property type="project" value="UniProtKB-SubCell"/>
</dbReference>
<dbReference type="eggNOG" id="COG2814">
    <property type="taxonomic scope" value="Bacteria"/>
</dbReference>
<reference evidence="9 10" key="1">
    <citation type="submission" date="2013-01" db="EMBL/GenBank/DDBJ databases">
        <title>Whole genome shotgun sequence of Gordonia soli NBRC 108243.</title>
        <authorList>
            <person name="Isaki-Nakamura S."/>
            <person name="Hosoyama A."/>
            <person name="Tsuchikane K."/>
            <person name="Ando Y."/>
            <person name="Baba S."/>
            <person name="Ohji S."/>
            <person name="Hamada M."/>
            <person name="Tamura T."/>
            <person name="Yamazoe A."/>
            <person name="Yamazaki S."/>
            <person name="Fujita N."/>
        </authorList>
    </citation>
    <scope>NUCLEOTIDE SEQUENCE [LARGE SCALE GENOMIC DNA]</scope>
    <source>
        <strain evidence="9 10">NBRC 108243</strain>
    </source>
</reference>
<evidence type="ECO:0000259" key="8">
    <source>
        <dbReference type="PROSITE" id="PS50850"/>
    </source>
</evidence>
<protein>
    <submittedName>
        <fullName evidence="9">Putative major facilitator superfamily transporter</fullName>
    </submittedName>
</protein>
<feature type="region of interest" description="Disordered" evidence="6">
    <location>
        <begin position="1"/>
        <end position="44"/>
    </location>
</feature>
<dbReference type="PANTHER" id="PTHR43124">
    <property type="entry name" value="PURINE EFFLUX PUMP PBUE"/>
    <property type="match status" value="1"/>
</dbReference>
<dbReference type="InterPro" id="IPR050189">
    <property type="entry name" value="MFS_Efflux_Transporters"/>
</dbReference>
<evidence type="ECO:0000256" key="4">
    <source>
        <dbReference type="ARBA" id="ARBA00022989"/>
    </source>
</evidence>
<dbReference type="GO" id="GO:0022857">
    <property type="term" value="F:transmembrane transporter activity"/>
    <property type="evidence" value="ECO:0007669"/>
    <property type="project" value="InterPro"/>
</dbReference>
<comment type="subcellular location">
    <subcellularLocation>
        <location evidence="1">Cell membrane</location>
        <topology evidence="1">Multi-pass membrane protein</topology>
    </subcellularLocation>
</comment>
<keyword evidence="3 7" id="KW-0812">Transmembrane</keyword>
<organism evidence="9 10">
    <name type="scientific">Gordonia soli NBRC 108243</name>
    <dbReference type="NCBI Taxonomy" id="1223545"/>
    <lineage>
        <taxon>Bacteria</taxon>
        <taxon>Bacillati</taxon>
        <taxon>Actinomycetota</taxon>
        <taxon>Actinomycetes</taxon>
        <taxon>Mycobacteriales</taxon>
        <taxon>Gordoniaceae</taxon>
        <taxon>Gordonia</taxon>
    </lineage>
</organism>
<feature type="compositionally biased region" description="Polar residues" evidence="6">
    <location>
        <begin position="1"/>
        <end position="13"/>
    </location>
</feature>
<feature type="transmembrane region" description="Helical" evidence="7">
    <location>
        <begin position="116"/>
        <end position="135"/>
    </location>
</feature>